<feature type="transmembrane region" description="Helical" evidence="5">
    <location>
        <begin position="375"/>
        <end position="395"/>
    </location>
</feature>
<dbReference type="InterPro" id="IPR036259">
    <property type="entry name" value="MFS_trans_sf"/>
</dbReference>
<dbReference type="Pfam" id="PF07690">
    <property type="entry name" value="MFS_1"/>
    <property type="match status" value="1"/>
</dbReference>
<reference evidence="7 8" key="1">
    <citation type="submission" date="2022-03" db="EMBL/GenBank/DDBJ databases">
        <title>Ignatzschineria rhizosphaerae HR5S32.</title>
        <authorList>
            <person name="Sun J.Q."/>
            <person name="Feng J.Y."/>
        </authorList>
    </citation>
    <scope>NUCLEOTIDE SEQUENCE [LARGE SCALE GENOMIC DNA]</scope>
    <source>
        <strain evidence="7 8">HR5S32</strain>
    </source>
</reference>
<evidence type="ECO:0000259" key="6">
    <source>
        <dbReference type="PROSITE" id="PS50850"/>
    </source>
</evidence>
<keyword evidence="4 5" id="KW-0472">Membrane</keyword>
<protein>
    <submittedName>
        <fullName evidence="7">MFS transporter</fullName>
    </submittedName>
</protein>
<evidence type="ECO:0000256" key="5">
    <source>
        <dbReference type="SAM" id="Phobius"/>
    </source>
</evidence>
<name>A0ABY3X3W9_9GAMM</name>
<dbReference type="EMBL" id="CP093379">
    <property type="protein sequence ID" value="UNM97583.1"/>
    <property type="molecule type" value="Genomic_DNA"/>
</dbReference>
<feature type="transmembrane region" description="Helical" evidence="5">
    <location>
        <begin position="350"/>
        <end position="369"/>
    </location>
</feature>
<feature type="transmembrane region" description="Helical" evidence="5">
    <location>
        <begin position="211"/>
        <end position="229"/>
    </location>
</feature>
<feature type="domain" description="Major facilitator superfamily (MFS) profile" evidence="6">
    <location>
        <begin position="25"/>
        <end position="469"/>
    </location>
</feature>
<comment type="subcellular location">
    <subcellularLocation>
        <location evidence="1">Membrane</location>
        <topology evidence="1">Multi-pass membrane protein</topology>
    </subcellularLocation>
</comment>
<proteinExistence type="predicted"/>
<dbReference type="InterPro" id="IPR020846">
    <property type="entry name" value="MFS_dom"/>
</dbReference>
<feature type="transmembrane region" description="Helical" evidence="5">
    <location>
        <begin position="416"/>
        <end position="436"/>
    </location>
</feature>
<keyword evidence="3 5" id="KW-1133">Transmembrane helix</keyword>
<evidence type="ECO:0000256" key="3">
    <source>
        <dbReference type="ARBA" id="ARBA00022989"/>
    </source>
</evidence>
<gene>
    <name evidence="7" type="ORF">MMG00_06780</name>
</gene>
<keyword evidence="2 5" id="KW-0812">Transmembrane</keyword>
<keyword evidence="8" id="KW-1185">Reference proteome</keyword>
<evidence type="ECO:0000256" key="1">
    <source>
        <dbReference type="ARBA" id="ARBA00004141"/>
    </source>
</evidence>
<feature type="transmembrane region" description="Helical" evidence="5">
    <location>
        <begin position="21"/>
        <end position="40"/>
    </location>
</feature>
<feature type="transmembrane region" description="Helical" evidence="5">
    <location>
        <begin position="148"/>
        <end position="173"/>
    </location>
</feature>
<dbReference type="Proteomes" id="UP000829542">
    <property type="component" value="Chromosome"/>
</dbReference>
<feature type="transmembrane region" description="Helical" evidence="5">
    <location>
        <begin position="280"/>
        <end position="300"/>
    </location>
</feature>
<feature type="transmembrane region" description="Helical" evidence="5">
    <location>
        <begin position="60"/>
        <end position="79"/>
    </location>
</feature>
<evidence type="ECO:0000313" key="7">
    <source>
        <dbReference type="EMBL" id="UNM97583.1"/>
    </source>
</evidence>
<dbReference type="Gene3D" id="1.20.1250.20">
    <property type="entry name" value="MFS general substrate transporter like domains"/>
    <property type="match status" value="2"/>
</dbReference>
<feature type="transmembrane region" description="Helical" evidence="5">
    <location>
        <begin position="241"/>
        <end position="260"/>
    </location>
</feature>
<evidence type="ECO:0000256" key="2">
    <source>
        <dbReference type="ARBA" id="ARBA00022692"/>
    </source>
</evidence>
<accession>A0ABY3X3W9</accession>
<evidence type="ECO:0000313" key="8">
    <source>
        <dbReference type="Proteomes" id="UP000829542"/>
    </source>
</evidence>
<dbReference type="PANTHER" id="PTHR42718">
    <property type="entry name" value="MAJOR FACILITATOR SUPERFAMILY MULTIDRUG TRANSPORTER MFSC"/>
    <property type="match status" value="1"/>
</dbReference>
<sequence>MNNDGTQQASTLNQPEKSSKNVIPLMIALLMACMAFQLNATMLNPVLVTIAHSLGTTEATIGLSQTAFFMSAALFSIFIPRLSDIVGRRKILFLLILVTTIGGIISAITPSVELYFVSRIIQGFSGPVVPLCLLMLHAEVQDPKRYGMLMGIITAVNGGIAGIDAFLGGFIATHFGFRPVFWFIAAVGLITLPFILKGVKETKPSAGQKMDWIGVLFLVMTLAGFLVAFNEAGKITAANWGFVSIAIVIGLVAFFCFIQIEKRIKEPLVTVRHLKQRSTWGLLLTTVLTMTGIFAVVNGLVVSFAQNSEIGFGFTANKTAIYLLAPYALIGWLVGPFMGKLAPLLGYNRILRFGLIGSILGILILMIFGLSSLTILVAGTLLVGVTYAGTANIMLNGLGIVLSPEDNPGFLPGMNAAAFHLGAGLSFALLPAMLVISSDLLQGYGNGMLLGLIITVIAFFASFLIPKPVNAEVTQ</sequence>
<feature type="transmembrane region" description="Helical" evidence="5">
    <location>
        <begin position="91"/>
        <end position="108"/>
    </location>
</feature>
<dbReference type="PANTHER" id="PTHR42718:SF35">
    <property type="entry name" value="BLL0718 PROTEIN"/>
    <property type="match status" value="1"/>
</dbReference>
<feature type="transmembrane region" description="Helical" evidence="5">
    <location>
        <begin position="448"/>
        <end position="465"/>
    </location>
</feature>
<feature type="transmembrane region" description="Helical" evidence="5">
    <location>
        <begin position="179"/>
        <end position="199"/>
    </location>
</feature>
<dbReference type="InterPro" id="IPR011701">
    <property type="entry name" value="MFS"/>
</dbReference>
<dbReference type="SUPFAM" id="SSF103473">
    <property type="entry name" value="MFS general substrate transporter"/>
    <property type="match status" value="1"/>
</dbReference>
<evidence type="ECO:0000256" key="4">
    <source>
        <dbReference type="ARBA" id="ARBA00023136"/>
    </source>
</evidence>
<dbReference type="PROSITE" id="PS50850">
    <property type="entry name" value="MFS"/>
    <property type="match status" value="1"/>
</dbReference>
<feature type="transmembrane region" description="Helical" evidence="5">
    <location>
        <begin position="320"/>
        <end position="338"/>
    </location>
</feature>
<organism evidence="7 8">
    <name type="scientific">Ignatzschineria rhizosphaerae</name>
    <dbReference type="NCBI Taxonomy" id="2923279"/>
    <lineage>
        <taxon>Bacteria</taxon>
        <taxon>Pseudomonadati</taxon>
        <taxon>Pseudomonadota</taxon>
        <taxon>Gammaproteobacteria</taxon>
        <taxon>Cardiobacteriales</taxon>
        <taxon>Ignatzschineriaceae</taxon>
        <taxon>Ignatzschineria</taxon>
    </lineage>
</organism>